<dbReference type="InterPro" id="IPR050345">
    <property type="entry name" value="Aliph_Amidase/BUP"/>
</dbReference>
<dbReference type="SUPFAM" id="SSF56317">
    <property type="entry name" value="Carbon-nitrogen hydrolase"/>
    <property type="match status" value="1"/>
</dbReference>
<protein>
    <submittedName>
        <fullName evidence="3">Putative amidohydrolase</fullName>
    </submittedName>
</protein>
<gene>
    <name evidence="3" type="ORF">DFO70_1422</name>
</gene>
<dbReference type="Proteomes" id="UP000252731">
    <property type="component" value="Unassembled WGS sequence"/>
</dbReference>
<dbReference type="PROSITE" id="PS50263">
    <property type="entry name" value="CN_HYDROLASE"/>
    <property type="match status" value="1"/>
</dbReference>
<evidence type="ECO:0000259" key="2">
    <source>
        <dbReference type="PROSITE" id="PS50263"/>
    </source>
</evidence>
<dbReference type="PANTHER" id="PTHR43674:SF2">
    <property type="entry name" value="BETA-UREIDOPROPIONASE"/>
    <property type="match status" value="1"/>
</dbReference>
<keyword evidence="1 3" id="KW-0378">Hydrolase</keyword>
<evidence type="ECO:0000313" key="3">
    <source>
        <dbReference type="EMBL" id="RBP85417.1"/>
    </source>
</evidence>
<dbReference type="RefSeq" id="WP_166672568.1">
    <property type="nucleotide sequence ID" value="NZ_QNSF01000042.1"/>
</dbReference>
<dbReference type="InterPro" id="IPR036526">
    <property type="entry name" value="C-N_Hydrolase_sf"/>
</dbReference>
<accession>A0A366JF76</accession>
<dbReference type="InterPro" id="IPR003010">
    <property type="entry name" value="C-N_Hydrolase"/>
</dbReference>
<evidence type="ECO:0000313" key="4">
    <source>
        <dbReference type="Proteomes" id="UP000252731"/>
    </source>
</evidence>
<sequence>MKIGIAQVAPLFGNIQANLAHMLEIMHENTGKADLLVFPELSLTGYDLKDRVFDVALTTDSKEILRICEASAATGVNVVFGFVEKGKGELIYNSAMMIQNGKITSIQRKIYPTNYGVFEEAKYFAKGKKVNLDQVGSFISSMLICNDVWHPSLPHIAAHHHTSLLIALINSPEGGLGSDYSSSAGWERVGQFYASVYGCYVALVNRVGNENGIMFYGNSKVINPYGEVILHCPYGDPAVQICEIDYNAVKEVRKLLPIMRDEDVHITLKHFTEIADQDFV</sequence>
<proteinExistence type="predicted"/>
<name>A0A366JF76_CYTFI</name>
<organism evidence="3 4">
    <name type="scientific">Cytobacillus firmus</name>
    <name type="common">Bacillus firmus</name>
    <dbReference type="NCBI Taxonomy" id="1399"/>
    <lineage>
        <taxon>Bacteria</taxon>
        <taxon>Bacillati</taxon>
        <taxon>Bacillota</taxon>
        <taxon>Bacilli</taxon>
        <taxon>Bacillales</taxon>
        <taxon>Bacillaceae</taxon>
        <taxon>Cytobacillus</taxon>
    </lineage>
</organism>
<dbReference type="GO" id="GO:0050126">
    <property type="term" value="F:N-carbamoylputrescine amidase activity"/>
    <property type="evidence" value="ECO:0007669"/>
    <property type="project" value="TreeGrafter"/>
</dbReference>
<dbReference type="PANTHER" id="PTHR43674">
    <property type="entry name" value="NITRILASE C965.09-RELATED"/>
    <property type="match status" value="1"/>
</dbReference>
<dbReference type="EMBL" id="QNSF01000042">
    <property type="protein sequence ID" value="RBP85417.1"/>
    <property type="molecule type" value="Genomic_DNA"/>
</dbReference>
<reference evidence="3 4" key="1">
    <citation type="submission" date="2018-06" db="EMBL/GenBank/DDBJ databases">
        <title>Freshwater and sediment microbial communities from various areas in North America, analyzing microbe dynamics in response to fracking.</title>
        <authorList>
            <person name="Lamendella R."/>
        </authorList>
    </citation>
    <scope>NUCLEOTIDE SEQUENCE [LARGE SCALE GENOMIC DNA]</scope>
    <source>
        <strain evidence="3 4">14_TX</strain>
    </source>
</reference>
<feature type="domain" description="CN hydrolase" evidence="2">
    <location>
        <begin position="1"/>
        <end position="246"/>
    </location>
</feature>
<keyword evidence="4" id="KW-1185">Reference proteome</keyword>
<dbReference type="GO" id="GO:0033388">
    <property type="term" value="P:putrescine biosynthetic process from arginine"/>
    <property type="evidence" value="ECO:0007669"/>
    <property type="project" value="TreeGrafter"/>
</dbReference>
<dbReference type="Pfam" id="PF00795">
    <property type="entry name" value="CN_hydrolase"/>
    <property type="match status" value="1"/>
</dbReference>
<evidence type="ECO:0000256" key="1">
    <source>
        <dbReference type="ARBA" id="ARBA00022801"/>
    </source>
</evidence>
<comment type="caution">
    <text evidence="3">The sequence shown here is derived from an EMBL/GenBank/DDBJ whole genome shotgun (WGS) entry which is preliminary data.</text>
</comment>
<dbReference type="Gene3D" id="3.60.110.10">
    <property type="entry name" value="Carbon-nitrogen hydrolase"/>
    <property type="match status" value="1"/>
</dbReference>
<dbReference type="AlphaFoldDB" id="A0A366JF76"/>